<reference evidence="1" key="1">
    <citation type="submission" date="2021-05" db="EMBL/GenBank/DDBJ databases">
        <authorList>
            <person name="Pietrasiak N."/>
            <person name="Ward R."/>
            <person name="Stajich J.E."/>
            <person name="Kurbessoian T."/>
        </authorList>
    </citation>
    <scope>NUCLEOTIDE SEQUENCE</scope>
    <source>
        <strain evidence="1">JT2-VF2</strain>
    </source>
</reference>
<organism evidence="1 2">
    <name type="scientific">Mojavia pulchra JT2-VF2</name>
    <dbReference type="NCBI Taxonomy" id="287848"/>
    <lineage>
        <taxon>Bacteria</taxon>
        <taxon>Bacillati</taxon>
        <taxon>Cyanobacteriota</taxon>
        <taxon>Cyanophyceae</taxon>
        <taxon>Nostocales</taxon>
        <taxon>Nostocaceae</taxon>
    </lineage>
</organism>
<sequence length="49" mass="5544">MQVYRLVASAVYLEKSLSYCIYDAITAMKTSDRNIFIAVGFLEQLAHLS</sequence>
<comment type="caution">
    <text evidence="1">The sequence shown here is derived from an EMBL/GenBank/DDBJ whole genome shotgun (WGS) entry which is preliminary data.</text>
</comment>
<dbReference type="Proteomes" id="UP000715781">
    <property type="component" value="Unassembled WGS sequence"/>
</dbReference>
<evidence type="ECO:0000313" key="2">
    <source>
        <dbReference type="Proteomes" id="UP000715781"/>
    </source>
</evidence>
<evidence type="ECO:0000313" key="1">
    <source>
        <dbReference type="EMBL" id="MBW4560730.1"/>
    </source>
</evidence>
<proteinExistence type="predicted"/>
<reference evidence="1" key="2">
    <citation type="journal article" date="2022" name="Microbiol. Resour. Announc.">
        <title>Metagenome Sequencing to Explore Phylogenomics of Terrestrial Cyanobacteria.</title>
        <authorList>
            <person name="Ward R.D."/>
            <person name="Stajich J.E."/>
            <person name="Johansen J.R."/>
            <person name="Huntemann M."/>
            <person name="Clum A."/>
            <person name="Foster B."/>
            <person name="Foster B."/>
            <person name="Roux S."/>
            <person name="Palaniappan K."/>
            <person name="Varghese N."/>
            <person name="Mukherjee S."/>
            <person name="Reddy T.B.K."/>
            <person name="Daum C."/>
            <person name="Copeland A."/>
            <person name="Chen I.A."/>
            <person name="Ivanova N.N."/>
            <person name="Kyrpides N.C."/>
            <person name="Shapiro N."/>
            <person name="Eloe-Fadrosh E.A."/>
            <person name="Pietrasiak N."/>
        </authorList>
    </citation>
    <scope>NUCLEOTIDE SEQUENCE</scope>
    <source>
        <strain evidence="1">JT2-VF2</strain>
    </source>
</reference>
<accession>A0A951PX72</accession>
<dbReference type="AlphaFoldDB" id="A0A951PX72"/>
<name>A0A951PX72_9NOST</name>
<dbReference type="EMBL" id="JAHHHN010000003">
    <property type="protein sequence ID" value="MBW4560730.1"/>
    <property type="molecule type" value="Genomic_DNA"/>
</dbReference>
<gene>
    <name evidence="1" type="ORF">KME32_06135</name>
</gene>
<protein>
    <submittedName>
        <fullName evidence="1">Uncharacterized protein</fullName>
    </submittedName>
</protein>